<accession>A0A6A5FP93</accession>
<gene>
    <name evidence="4" type="ORF">PFLUV_G00025360</name>
</gene>
<feature type="compositionally biased region" description="Polar residues" evidence="1">
    <location>
        <begin position="19"/>
        <end position="30"/>
    </location>
</feature>
<evidence type="ECO:0000259" key="3">
    <source>
        <dbReference type="PROSITE" id="PS50024"/>
    </source>
</evidence>
<comment type="caution">
    <text evidence="4">The sequence shown here is derived from an EMBL/GenBank/DDBJ whole genome shotgun (WGS) entry which is preliminary data.</text>
</comment>
<dbReference type="SUPFAM" id="SSF82671">
    <property type="entry name" value="SEA domain"/>
    <property type="match status" value="1"/>
</dbReference>
<dbReference type="PROSITE" id="PS50024">
    <property type="entry name" value="SEA"/>
    <property type="match status" value="1"/>
</dbReference>
<evidence type="ECO:0000313" key="4">
    <source>
        <dbReference type="EMBL" id="KAF1394325.1"/>
    </source>
</evidence>
<dbReference type="EMBL" id="VHII01000002">
    <property type="protein sequence ID" value="KAF1394325.1"/>
    <property type="molecule type" value="Genomic_DNA"/>
</dbReference>
<sequence length="270" mass="30413">MDLEGVVAHDIQLQTFKTNGNDGASYSSHEQGGADDVDGAPHRIPNATERDGLLSVQTPSCNGETVDHAAGAPQKCYFLNDVSLSSVDRIKRELNEVVYWKVKLWMVILFIFVLIVAVIMISLVLCSVIHEDEDENFDRSLFTVPRSFNGSFQLPNLVFTEELSTRSSSESQTLAAHLQEKLAGLYRSSPALGRYFSEAEISAFRNGSVIADYQLTFVMPEEQQDQLRNVTLSREMVYNVFRQFLYDQEQPDESGQMYIDPVSLNMSLRH</sequence>
<dbReference type="PANTHER" id="PTHR14636">
    <property type="entry name" value="TPA-INDUCED TRANSMEMBRANE PROTEIN"/>
    <property type="match status" value="1"/>
</dbReference>
<name>A0A6A5FP93_PERFL</name>
<dbReference type="OrthoDB" id="8879801at2759"/>
<feature type="region of interest" description="Disordered" evidence="1">
    <location>
        <begin position="19"/>
        <end position="42"/>
    </location>
</feature>
<dbReference type="Pfam" id="PF01390">
    <property type="entry name" value="SEA"/>
    <property type="match status" value="1"/>
</dbReference>
<feature type="domain" description="SEA" evidence="3">
    <location>
        <begin position="144"/>
        <end position="270"/>
    </location>
</feature>
<dbReference type="Proteomes" id="UP000465112">
    <property type="component" value="Chromosome 2"/>
</dbReference>
<proteinExistence type="predicted"/>
<keyword evidence="2" id="KW-0812">Transmembrane</keyword>
<evidence type="ECO:0000256" key="2">
    <source>
        <dbReference type="SAM" id="Phobius"/>
    </source>
</evidence>
<keyword evidence="2" id="KW-0472">Membrane</keyword>
<dbReference type="AlphaFoldDB" id="A0A6A5FP93"/>
<feature type="transmembrane region" description="Helical" evidence="2">
    <location>
        <begin position="104"/>
        <end position="129"/>
    </location>
</feature>
<protein>
    <recommendedName>
        <fullName evidence="3">SEA domain-containing protein</fullName>
    </recommendedName>
</protein>
<dbReference type="InterPro" id="IPR000082">
    <property type="entry name" value="SEA_dom"/>
</dbReference>
<evidence type="ECO:0000313" key="5">
    <source>
        <dbReference type="Proteomes" id="UP000465112"/>
    </source>
</evidence>
<keyword evidence="2" id="KW-1133">Transmembrane helix</keyword>
<reference evidence="4 5" key="1">
    <citation type="submission" date="2019-06" db="EMBL/GenBank/DDBJ databases">
        <title>A chromosome-scale genome assembly of the European perch, Perca fluviatilis.</title>
        <authorList>
            <person name="Roques C."/>
            <person name="Zahm M."/>
            <person name="Cabau C."/>
            <person name="Klopp C."/>
            <person name="Bouchez O."/>
            <person name="Donnadieu C."/>
            <person name="Kuhl H."/>
            <person name="Gislard M."/>
            <person name="Guendouz S."/>
            <person name="Journot L."/>
            <person name="Haffray P."/>
            <person name="Bestin A."/>
            <person name="Morvezen R."/>
            <person name="Feron R."/>
            <person name="Wen M."/>
            <person name="Jouanno E."/>
            <person name="Herpin A."/>
            <person name="Schartl M."/>
            <person name="Postlethwait J."/>
            <person name="Schaerlinger B."/>
            <person name="Chardard D."/>
            <person name="Lecocq T."/>
            <person name="Poncet C."/>
            <person name="Jaffrelo L."/>
            <person name="Lampietro C."/>
            <person name="Guiguen Y."/>
        </authorList>
    </citation>
    <scope>NUCLEOTIDE SEQUENCE [LARGE SCALE GENOMIC DNA]</scope>
    <source>
        <tissue evidence="4">Blood</tissue>
    </source>
</reference>
<dbReference type="Gene3D" id="3.30.70.960">
    <property type="entry name" value="SEA domain"/>
    <property type="match status" value="1"/>
</dbReference>
<dbReference type="PANTHER" id="PTHR14636:SF1">
    <property type="entry name" value="TPA-INDUCED TRANSMEMBRANE PROTEIN"/>
    <property type="match status" value="1"/>
</dbReference>
<dbReference type="InterPro" id="IPR036364">
    <property type="entry name" value="SEA_dom_sf"/>
</dbReference>
<dbReference type="InterPro" id="IPR033223">
    <property type="entry name" value="TTMP"/>
</dbReference>
<organism evidence="4 5">
    <name type="scientific">Perca fluviatilis</name>
    <name type="common">European perch</name>
    <dbReference type="NCBI Taxonomy" id="8168"/>
    <lineage>
        <taxon>Eukaryota</taxon>
        <taxon>Metazoa</taxon>
        <taxon>Chordata</taxon>
        <taxon>Craniata</taxon>
        <taxon>Vertebrata</taxon>
        <taxon>Euteleostomi</taxon>
        <taxon>Actinopterygii</taxon>
        <taxon>Neopterygii</taxon>
        <taxon>Teleostei</taxon>
        <taxon>Neoteleostei</taxon>
        <taxon>Acanthomorphata</taxon>
        <taxon>Eupercaria</taxon>
        <taxon>Perciformes</taxon>
        <taxon>Percoidei</taxon>
        <taxon>Percidae</taxon>
        <taxon>Percinae</taxon>
        <taxon>Perca</taxon>
    </lineage>
</organism>
<evidence type="ECO:0000256" key="1">
    <source>
        <dbReference type="SAM" id="MobiDB-lite"/>
    </source>
</evidence>
<keyword evidence="5" id="KW-1185">Reference proteome</keyword>